<evidence type="ECO:0000313" key="3">
    <source>
        <dbReference type="WBParaSite" id="SVE_0364000.1"/>
    </source>
</evidence>
<evidence type="ECO:0000313" key="2">
    <source>
        <dbReference type="Proteomes" id="UP000035680"/>
    </source>
</evidence>
<dbReference type="SMART" id="SM00240">
    <property type="entry name" value="FHA"/>
    <property type="match status" value="1"/>
</dbReference>
<accession>A0A0K0F4A4</accession>
<dbReference type="AlphaFoldDB" id="A0A0K0F4A4"/>
<dbReference type="PANTHER" id="PTHR23308">
    <property type="entry name" value="NUCLEAR INHIBITOR OF PROTEIN PHOSPHATASE-1"/>
    <property type="match status" value="1"/>
</dbReference>
<dbReference type="STRING" id="75913.A0A0K0F4A4"/>
<dbReference type="SUPFAM" id="SSF49879">
    <property type="entry name" value="SMAD/FHA domain"/>
    <property type="match status" value="1"/>
</dbReference>
<reference evidence="2" key="1">
    <citation type="submission" date="2014-07" db="EMBL/GenBank/DDBJ databases">
        <authorList>
            <person name="Martin A.A"/>
            <person name="De Silva N."/>
        </authorList>
    </citation>
    <scope>NUCLEOTIDE SEQUENCE</scope>
</reference>
<evidence type="ECO:0000259" key="1">
    <source>
        <dbReference type="PROSITE" id="PS50006"/>
    </source>
</evidence>
<protein>
    <submittedName>
        <fullName evidence="3">Nuclear inhibitor of protein phosphatase 1 (inferred by orthology to a human protein)</fullName>
    </submittedName>
</protein>
<dbReference type="FunFam" id="2.60.200.20:FF:000019">
    <property type="entry name" value="Nuclear inhibitor of protein phosphatase"/>
    <property type="match status" value="1"/>
</dbReference>
<organism evidence="2 3">
    <name type="scientific">Strongyloides venezuelensis</name>
    <name type="common">Threadworm</name>
    <dbReference type="NCBI Taxonomy" id="75913"/>
    <lineage>
        <taxon>Eukaryota</taxon>
        <taxon>Metazoa</taxon>
        <taxon>Ecdysozoa</taxon>
        <taxon>Nematoda</taxon>
        <taxon>Chromadorea</taxon>
        <taxon>Rhabditida</taxon>
        <taxon>Tylenchina</taxon>
        <taxon>Panagrolaimomorpha</taxon>
        <taxon>Strongyloidoidea</taxon>
        <taxon>Strongyloididae</taxon>
        <taxon>Strongyloides</taxon>
    </lineage>
</organism>
<sequence length="309" mass="35260">MNGENPYPDYSIPSWHGEPPQGMHLDVIKEDNLIQKIMVDEKHFYYFGRNPEQVDIAVEHASCSRVHGLLIYHKALKRFALVDLKSSHGTYCGKVKLQPFTPMFLNVNDDFHFGASSRHFVVREKPKETIIKMPEEGDENAISAAEEQLACLTEYNTTLNRKKQIINISDEECRRKKKRRGKVRFYEEEIILNIDEFDDKIGKFRNMAVSFVISNKNKGDNVNQSINANESIGMKRKLGTGEVSNSLNKKSRLGFKSEALGNMLLNSAPDLDDQSYGPTIEDLEPLEKKKKYAKEAWPGKKVETESGLC</sequence>
<dbReference type="InterPro" id="IPR050923">
    <property type="entry name" value="Cell_Proc_Reg/RNA_Proc"/>
</dbReference>
<reference evidence="3" key="2">
    <citation type="submission" date="2015-08" db="UniProtKB">
        <authorList>
            <consortium name="WormBaseParasite"/>
        </authorList>
    </citation>
    <scope>IDENTIFICATION</scope>
</reference>
<dbReference type="WBParaSite" id="SVE_0364000.1">
    <property type="protein sequence ID" value="SVE_0364000.1"/>
    <property type="gene ID" value="SVE_0364000"/>
</dbReference>
<dbReference type="CDD" id="cd22674">
    <property type="entry name" value="FHA_PPP1R8"/>
    <property type="match status" value="1"/>
</dbReference>
<dbReference type="InterPro" id="IPR008984">
    <property type="entry name" value="SMAD_FHA_dom_sf"/>
</dbReference>
<name>A0A0K0F4A4_STRVS</name>
<dbReference type="PROSITE" id="PS50006">
    <property type="entry name" value="FHA_DOMAIN"/>
    <property type="match status" value="1"/>
</dbReference>
<proteinExistence type="predicted"/>
<dbReference type="Gene3D" id="2.60.200.20">
    <property type="match status" value="1"/>
</dbReference>
<dbReference type="Pfam" id="PF00498">
    <property type="entry name" value="FHA"/>
    <property type="match status" value="1"/>
</dbReference>
<feature type="domain" description="FHA" evidence="1">
    <location>
        <begin position="45"/>
        <end position="97"/>
    </location>
</feature>
<dbReference type="InterPro" id="IPR000253">
    <property type="entry name" value="FHA_dom"/>
</dbReference>
<dbReference type="Proteomes" id="UP000035680">
    <property type="component" value="Unassembled WGS sequence"/>
</dbReference>
<keyword evidence="2" id="KW-1185">Reference proteome</keyword>